<feature type="binding site" evidence="9">
    <location>
        <position position="67"/>
    </location>
    <ligand>
        <name>Mg(2+)</name>
        <dbReference type="ChEBI" id="CHEBI:18420"/>
    </ligand>
</feature>
<comment type="pathway">
    <text evidence="1 9 11">Cofactor biosynthesis; thiamine diphosphate biosynthesis; thiamine phosphate from 4-amino-2-methyl-5-diphosphomethylpyrimidine and 4-methyl-5-(2-phosphoethyl)-thiazole: step 1/1.</text>
</comment>
<comment type="cofactor">
    <cofactor evidence="9">
        <name>Mg(2+)</name>
        <dbReference type="ChEBI" id="CHEBI:18420"/>
    </cofactor>
    <text evidence="9">Binds 1 Mg(2+) ion per subunit.</text>
</comment>
<comment type="catalytic activity">
    <reaction evidence="8 9 10">
        <text>2-[(2R,5Z)-2-carboxy-4-methylthiazol-5(2H)-ylidene]ethyl phosphate + 4-amino-2-methyl-5-(diphosphooxymethyl)pyrimidine + 2 H(+) = thiamine phosphate + CO2 + diphosphate</text>
        <dbReference type="Rhea" id="RHEA:47844"/>
        <dbReference type="ChEBI" id="CHEBI:15378"/>
        <dbReference type="ChEBI" id="CHEBI:16526"/>
        <dbReference type="ChEBI" id="CHEBI:33019"/>
        <dbReference type="ChEBI" id="CHEBI:37575"/>
        <dbReference type="ChEBI" id="CHEBI:57841"/>
        <dbReference type="ChEBI" id="CHEBI:62899"/>
        <dbReference type="EC" id="2.5.1.3"/>
    </reaction>
</comment>
<dbReference type="SUPFAM" id="SSF51391">
    <property type="entry name" value="Thiamin phosphate synthase"/>
    <property type="match status" value="1"/>
</dbReference>
<dbReference type="InterPro" id="IPR034291">
    <property type="entry name" value="TMP_synthase"/>
</dbReference>
<feature type="binding site" evidence="9">
    <location>
        <begin position="34"/>
        <end position="38"/>
    </location>
    <ligand>
        <name>4-amino-2-methyl-5-(diphosphooxymethyl)pyrimidine</name>
        <dbReference type="ChEBI" id="CHEBI:57841"/>
    </ligand>
</feature>
<evidence type="ECO:0000256" key="10">
    <source>
        <dbReference type="RuleBase" id="RU003826"/>
    </source>
</evidence>
<comment type="catalytic activity">
    <reaction evidence="6 9 10">
        <text>4-methyl-5-(2-phosphooxyethyl)-thiazole + 4-amino-2-methyl-5-(diphosphooxymethyl)pyrimidine + H(+) = thiamine phosphate + diphosphate</text>
        <dbReference type="Rhea" id="RHEA:22328"/>
        <dbReference type="ChEBI" id="CHEBI:15378"/>
        <dbReference type="ChEBI" id="CHEBI:33019"/>
        <dbReference type="ChEBI" id="CHEBI:37575"/>
        <dbReference type="ChEBI" id="CHEBI:57841"/>
        <dbReference type="ChEBI" id="CHEBI:58296"/>
        <dbReference type="EC" id="2.5.1.3"/>
    </reaction>
</comment>
<evidence type="ECO:0000256" key="4">
    <source>
        <dbReference type="ARBA" id="ARBA00022842"/>
    </source>
</evidence>
<feature type="domain" description="Thiamine phosphate synthase/TenI" evidence="12">
    <location>
        <begin position="19"/>
        <end position="190"/>
    </location>
</feature>
<comment type="similarity">
    <text evidence="9 10">Belongs to the thiamine-phosphate synthase family.</text>
</comment>
<evidence type="ECO:0000256" key="5">
    <source>
        <dbReference type="ARBA" id="ARBA00022977"/>
    </source>
</evidence>
<protein>
    <recommendedName>
        <fullName evidence="9">Thiamine-phosphate synthase</fullName>
        <shortName evidence="9">TP synthase</shortName>
        <shortName evidence="9">TPS</shortName>
        <ecNumber evidence="9">2.5.1.3</ecNumber>
    </recommendedName>
    <alternativeName>
        <fullName evidence="9">Thiamine-phosphate pyrophosphorylase</fullName>
        <shortName evidence="9">TMP pyrophosphorylase</shortName>
        <shortName evidence="9">TMP-PPase</shortName>
    </alternativeName>
</protein>
<comment type="function">
    <text evidence="9">Condenses 4-methyl-5-(beta-hydroxyethyl)thiazole monophosphate (THZ-P) and 2-methyl-4-amino-5-hydroxymethyl pyrimidine pyrophosphate (HMP-PP) to form thiamine monophosphate (TMP).</text>
</comment>
<proteinExistence type="inferred from homology"/>
<dbReference type="PANTHER" id="PTHR20857">
    <property type="entry name" value="THIAMINE-PHOSPHATE PYROPHOSPHORYLASE"/>
    <property type="match status" value="1"/>
</dbReference>
<comment type="caution">
    <text evidence="13">The sequence shown here is derived from an EMBL/GenBank/DDBJ whole genome shotgun (WGS) entry which is preliminary data.</text>
</comment>
<dbReference type="Gene3D" id="3.20.20.70">
    <property type="entry name" value="Aldolase class I"/>
    <property type="match status" value="1"/>
</dbReference>
<dbReference type="HAMAP" id="MF_00097">
    <property type="entry name" value="TMP_synthase"/>
    <property type="match status" value="1"/>
</dbReference>
<evidence type="ECO:0000256" key="6">
    <source>
        <dbReference type="ARBA" id="ARBA00047334"/>
    </source>
</evidence>
<dbReference type="EC" id="2.5.1.3" evidence="9"/>
<name>A0ABU5QJ44_9BACT</name>
<dbReference type="CDD" id="cd00564">
    <property type="entry name" value="TMP_TenI"/>
    <property type="match status" value="1"/>
</dbReference>
<dbReference type="NCBIfam" id="TIGR00693">
    <property type="entry name" value="thiE"/>
    <property type="match status" value="1"/>
</dbReference>
<dbReference type="GO" id="GO:0004789">
    <property type="term" value="F:thiamine-phosphate diphosphorylase activity"/>
    <property type="evidence" value="ECO:0007669"/>
    <property type="project" value="UniProtKB-EC"/>
</dbReference>
<keyword evidence="2 9" id="KW-0808">Transferase</keyword>
<keyword evidence="4 9" id="KW-0460">Magnesium</keyword>
<reference evidence="13 14" key="1">
    <citation type="submission" date="2023-12" db="EMBL/GenBank/DDBJ databases">
        <title>Novel species of the genus Arcicella isolated from rivers.</title>
        <authorList>
            <person name="Lu H."/>
        </authorList>
    </citation>
    <scope>NUCLEOTIDE SEQUENCE [LARGE SCALE GENOMIC DNA]</scope>
    <source>
        <strain evidence="13 14">LMG 21963</strain>
    </source>
</reference>
<evidence type="ECO:0000256" key="2">
    <source>
        <dbReference type="ARBA" id="ARBA00022679"/>
    </source>
</evidence>
<dbReference type="NCBIfam" id="NF000736">
    <property type="entry name" value="PRK00043.2-3"/>
    <property type="match status" value="1"/>
</dbReference>
<comment type="catalytic activity">
    <reaction evidence="7 9 10">
        <text>2-(2-carboxy-4-methylthiazol-5-yl)ethyl phosphate + 4-amino-2-methyl-5-(diphosphooxymethyl)pyrimidine + 2 H(+) = thiamine phosphate + CO2 + diphosphate</text>
        <dbReference type="Rhea" id="RHEA:47848"/>
        <dbReference type="ChEBI" id="CHEBI:15378"/>
        <dbReference type="ChEBI" id="CHEBI:16526"/>
        <dbReference type="ChEBI" id="CHEBI:33019"/>
        <dbReference type="ChEBI" id="CHEBI:37575"/>
        <dbReference type="ChEBI" id="CHEBI:57841"/>
        <dbReference type="ChEBI" id="CHEBI:62890"/>
        <dbReference type="EC" id="2.5.1.3"/>
    </reaction>
</comment>
<dbReference type="RefSeq" id="WP_323246737.1">
    <property type="nucleotide sequence ID" value="NZ_JAYFUL010000003.1"/>
</dbReference>
<dbReference type="PANTHER" id="PTHR20857:SF15">
    <property type="entry name" value="THIAMINE-PHOSPHATE SYNTHASE"/>
    <property type="match status" value="1"/>
</dbReference>
<feature type="binding site" evidence="9">
    <location>
        <position position="86"/>
    </location>
    <ligand>
        <name>Mg(2+)</name>
        <dbReference type="ChEBI" id="CHEBI:18420"/>
    </ligand>
</feature>
<dbReference type="EMBL" id="JAYFUL010000003">
    <property type="protein sequence ID" value="MEA5256795.1"/>
    <property type="molecule type" value="Genomic_DNA"/>
</dbReference>
<keyword evidence="14" id="KW-1185">Reference proteome</keyword>
<dbReference type="InterPro" id="IPR013785">
    <property type="entry name" value="Aldolase_TIM"/>
</dbReference>
<dbReference type="Proteomes" id="UP001304671">
    <property type="component" value="Unassembled WGS sequence"/>
</dbReference>
<feature type="binding site" evidence="9">
    <location>
        <begin position="131"/>
        <end position="133"/>
    </location>
    <ligand>
        <name>2-[(2R,5Z)-2-carboxy-4-methylthiazol-5(2H)-ylidene]ethyl phosphate</name>
        <dbReference type="ChEBI" id="CHEBI:62899"/>
    </ligand>
</feature>
<gene>
    <name evidence="9" type="primary">thiE</name>
    <name evidence="13" type="ORF">VB264_03295</name>
</gene>
<evidence type="ECO:0000256" key="7">
    <source>
        <dbReference type="ARBA" id="ARBA00047851"/>
    </source>
</evidence>
<dbReference type="InterPro" id="IPR036206">
    <property type="entry name" value="ThiamineP_synth_sf"/>
</dbReference>
<dbReference type="InterPro" id="IPR022998">
    <property type="entry name" value="ThiamineP_synth_TenI"/>
</dbReference>
<feature type="binding site" evidence="9">
    <location>
        <position position="105"/>
    </location>
    <ligand>
        <name>4-amino-2-methyl-5-(diphosphooxymethyl)pyrimidine</name>
        <dbReference type="ChEBI" id="CHEBI:57841"/>
    </ligand>
</feature>
<dbReference type="Pfam" id="PF02581">
    <property type="entry name" value="TMP-TENI"/>
    <property type="match status" value="1"/>
</dbReference>
<feature type="binding site" evidence="9">
    <location>
        <position position="167"/>
    </location>
    <ligand>
        <name>2-[(2R,5Z)-2-carboxy-4-methylthiazol-5(2H)-ylidene]ethyl phosphate</name>
        <dbReference type="ChEBI" id="CHEBI:62899"/>
    </ligand>
</feature>
<organism evidence="13 14">
    <name type="scientific">Arcicella aquatica</name>
    <dbReference type="NCBI Taxonomy" id="217141"/>
    <lineage>
        <taxon>Bacteria</taxon>
        <taxon>Pseudomonadati</taxon>
        <taxon>Bacteroidota</taxon>
        <taxon>Cytophagia</taxon>
        <taxon>Cytophagales</taxon>
        <taxon>Flectobacillaceae</taxon>
        <taxon>Arcicella</taxon>
    </lineage>
</organism>
<evidence type="ECO:0000256" key="3">
    <source>
        <dbReference type="ARBA" id="ARBA00022723"/>
    </source>
</evidence>
<accession>A0ABU5QJ44</accession>
<evidence type="ECO:0000259" key="12">
    <source>
        <dbReference type="Pfam" id="PF02581"/>
    </source>
</evidence>
<sequence>MTISKLHYISQDLPHISHWQQARLACEGGADWVQLRVKNQDFEAWKQTALQTQEVCKAFGATLIINDNVQIAKEIQADGVHLGKTDASPIVAREILGDSFIIGGTANTFEDLAFLHQAKVNYIGLGPFRFTKTKKNLSPILGLEKYQSLLASCKASGLHLPIVGIGGVQLADVEDILLAGLHGIAVSSVINLADNPSAVANNFMKALTEQLYVNNC</sequence>
<evidence type="ECO:0000256" key="9">
    <source>
        <dbReference type="HAMAP-Rule" id="MF_00097"/>
    </source>
</evidence>
<feature type="binding site" evidence="9">
    <location>
        <position position="66"/>
    </location>
    <ligand>
        <name>4-amino-2-methyl-5-(diphosphooxymethyl)pyrimidine</name>
        <dbReference type="ChEBI" id="CHEBI:57841"/>
    </ligand>
</feature>
<evidence type="ECO:0000256" key="8">
    <source>
        <dbReference type="ARBA" id="ARBA00047883"/>
    </source>
</evidence>
<evidence type="ECO:0000313" key="13">
    <source>
        <dbReference type="EMBL" id="MEA5256795.1"/>
    </source>
</evidence>
<evidence type="ECO:0000313" key="14">
    <source>
        <dbReference type="Proteomes" id="UP001304671"/>
    </source>
</evidence>
<keyword evidence="3 9" id="KW-0479">Metal-binding</keyword>
<evidence type="ECO:0000256" key="1">
    <source>
        <dbReference type="ARBA" id="ARBA00005165"/>
    </source>
</evidence>
<comment type="caution">
    <text evidence="9">Lacks conserved residue(s) required for the propagation of feature annotation.</text>
</comment>
<keyword evidence="5 9" id="KW-0784">Thiamine biosynthesis</keyword>
<feature type="binding site" evidence="9">
    <location>
        <position position="134"/>
    </location>
    <ligand>
        <name>4-amino-2-methyl-5-(diphosphooxymethyl)pyrimidine</name>
        <dbReference type="ChEBI" id="CHEBI:57841"/>
    </ligand>
</feature>
<evidence type="ECO:0000256" key="11">
    <source>
        <dbReference type="RuleBase" id="RU004253"/>
    </source>
</evidence>